<reference evidence="3" key="1">
    <citation type="submission" date="2024-04" db="EMBL/GenBank/DDBJ databases">
        <title>Salinicola lusitanus LLJ914,a marine bacterium isolated from the Okinawa Trough.</title>
        <authorList>
            <person name="Li J."/>
        </authorList>
    </citation>
    <scope>NUCLEOTIDE SEQUENCE [LARGE SCALE GENOMIC DNA]</scope>
</reference>
<accession>A0AAW0PRJ8</accession>
<keyword evidence="3" id="KW-1185">Reference proteome</keyword>
<dbReference type="EMBL" id="JBBPFD010000003">
    <property type="protein sequence ID" value="KAK7933674.1"/>
    <property type="molecule type" value="Genomic_DNA"/>
</dbReference>
<organism evidence="2 3">
    <name type="scientific">Mugilogobius chulae</name>
    <name type="common">yellowstripe goby</name>
    <dbReference type="NCBI Taxonomy" id="88201"/>
    <lineage>
        <taxon>Eukaryota</taxon>
        <taxon>Metazoa</taxon>
        <taxon>Chordata</taxon>
        <taxon>Craniata</taxon>
        <taxon>Vertebrata</taxon>
        <taxon>Euteleostomi</taxon>
        <taxon>Actinopterygii</taxon>
        <taxon>Neopterygii</taxon>
        <taxon>Teleostei</taxon>
        <taxon>Neoteleostei</taxon>
        <taxon>Acanthomorphata</taxon>
        <taxon>Gobiaria</taxon>
        <taxon>Gobiiformes</taxon>
        <taxon>Gobioidei</taxon>
        <taxon>Gobiidae</taxon>
        <taxon>Gobionellinae</taxon>
        <taxon>Mugilogobius</taxon>
    </lineage>
</organism>
<evidence type="ECO:0000313" key="2">
    <source>
        <dbReference type="EMBL" id="KAK7933674.1"/>
    </source>
</evidence>
<evidence type="ECO:0000256" key="1">
    <source>
        <dbReference type="SAM" id="MobiDB-lite"/>
    </source>
</evidence>
<name>A0AAW0PRJ8_9GOBI</name>
<sequence>METGRGRSLQQDIVTVETGRGRSLHQDIVTVETGRGRSLKQDIVAVETGRGRSLRQCASSRLDESDLGLNRSSRDLKLRLGGFDARPQIREPEIQTQLQSQDGRRSRAERSRVWLGPFDATLVPVPGLDSEADPGPGQIGAELDERGRGGGA</sequence>
<comment type="caution">
    <text evidence="2">The sequence shown here is derived from an EMBL/GenBank/DDBJ whole genome shotgun (WGS) entry which is preliminary data.</text>
</comment>
<proteinExistence type="predicted"/>
<feature type="compositionally biased region" description="Basic and acidic residues" evidence="1">
    <location>
        <begin position="143"/>
        <end position="152"/>
    </location>
</feature>
<gene>
    <name evidence="2" type="ORF">WMY93_004570</name>
</gene>
<protein>
    <submittedName>
        <fullName evidence="2">Uncharacterized protein</fullName>
    </submittedName>
</protein>
<feature type="region of interest" description="Disordered" evidence="1">
    <location>
        <begin position="87"/>
        <end position="152"/>
    </location>
</feature>
<feature type="compositionally biased region" description="Basic and acidic residues" evidence="1">
    <location>
        <begin position="102"/>
        <end position="112"/>
    </location>
</feature>
<dbReference type="AlphaFoldDB" id="A0AAW0PRJ8"/>
<evidence type="ECO:0000313" key="3">
    <source>
        <dbReference type="Proteomes" id="UP001460270"/>
    </source>
</evidence>
<dbReference type="Proteomes" id="UP001460270">
    <property type="component" value="Unassembled WGS sequence"/>
</dbReference>